<dbReference type="InterPro" id="IPR005654">
    <property type="entry name" value="ATPase_AFG1-like"/>
</dbReference>
<keyword evidence="2" id="KW-0067">ATP-binding</keyword>
<dbReference type="InterPro" id="IPR027417">
    <property type="entry name" value="P-loop_NTPase"/>
</dbReference>
<dbReference type="Pfam" id="PF03969">
    <property type="entry name" value="AFG1_ATPase"/>
    <property type="match status" value="1"/>
</dbReference>
<gene>
    <name evidence="4" type="primary">zapE</name>
    <name evidence="4" type="ORF">ACFOYW_06025</name>
</gene>
<protein>
    <submittedName>
        <fullName evidence="4">Cell division protein ZapE</fullName>
    </submittedName>
</protein>
<keyword evidence="1" id="KW-0547">Nucleotide-binding</keyword>
<dbReference type="PANTHER" id="PTHR12169:SF6">
    <property type="entry name" value="AFG1-LIKE ATPASE"/>
    <property type="match status" value="1"/>
</dbReference>
<name>A0ABV8Q3C6_9MICO</name>
<evidence type="ECO:0000313" key="4">
    <source>
        <dbReference type="EMBL" id="MFC4242921.1"/>
    </source>
</evidence>
<proteinExistence type="predicted"/>
<feature type="region of interest" description="Disordered" evidence="3">
    <location>
        <begin position="341"/>
        <end position="363"/>
    </location>
</feature>
<sequence length="363" mass="39186">MTEAIHLTDRSPTVTGAEIIAALVPPRQFDSAGFDNYVPNPDYPSQDAALARLRAFTGAWGAEPRSGVFHRTHHPARRPQKPGIYLDGGFGVGKTHLLAATWHAAPGRKHYGSFLQFTALIGALGYAGAAQSLRGARLLCIDEFELDDPGDTMMMTRLLSELVGSGSRIVATSNTPANALGEGRFAAGDFLREIQSMAADFETVRVDGVDYRRRNLVGQARTVDAAEYESRIADLSAQGIAVSSDRFEALIDHLASLHPSRYAKVLDGVHVVGLTGVRVLHDQTAALRFAAFVDRAYDAQIPVIATGAPLNTVFDEEMLQGGYRKKYLRASSRLLALTQAQQDGASPWNADESRARGLPASNQ</sequence>
<accession>A0ABV8Q3C6</accession>
<evidence type="ECO:0000256" key="3">
    <source>
        <dbReference type="SAM" id="MobiDB-lite"/>
    </source>
</evidence>
<dbReference type="PANTHER" id="PTHR12169">
    <property type="entry name" value="ATPASE N2B"/>
    <property type="match status" value="1"/>
</dbReference>
<keyword evidence="4" id="KW-0131">Cell cycle</keyword>
<evidence type="ECO:0000256" key="1">
    <source>
        <dbReference type="ARBA" id="ARBA00022741"/>
    </source>
</evidence>
<evidence type="ECO:0000313" key="5">
    <source>
        <dbReference type="Proteomes" id="UP001595900"/>
    </source>
</evidence>
<evidence type="ECO:0000256" key="2">
    <source>
        <dbReference type="ARBA" id="ARBA00022840"/>
    </source>
</evidence>
<dbReference type="RefSeq" id="WP_390227876.1">
    <property type="nucleotide sequence ID" value="NZ_JBHSCN010000003.1"/>
</dbReference>
<dbReference type="GO" id="GO:0051301">
    <property type="term" value="P:cell division"/>
    <property type="evidence" value="ECO:0007669"/>
    <property type="project" value="UniProtKB-KW"/>
</dbReference>
<dbReference type="SUPFAM" id="SSF52540">
    <property type="entry name" value="P-loop containing nucleoside triphosphate hydrolases"/>
    <property type="match status" value="1"/>
</dbReference>
<dbReference type="EMBL" id="JBHSCN010000003">
    <property type="protein sequence ID" value="MFC4242921.1"/>
    <property type="molecule type" value="Genomic_DNA"/>
</dbReference>
<dbReference type="Gene3D" id="3.40.50.300">
    <property type="entry name" value="P-loop containing nucleotide triphosphate hydrolases"/>
    <property type="match status" value="1"/>
</dbReference>
<reference evidence="5" key="1">
    <citation type="journal article" date="2019" name="Int. J. Syst. Evol. Microbiol.">
        <title>The Global Catalogue of Microorganisms (GCM) 10K type strain sequencing project: providing services to taxonomists for standard genome sequencing and annotation.</title>
        <authorList>
            <consortium name="The Broad Institute Genomics Platform"/>
            <consortium name="The Broad Institute Genome Sequencing Center for Infectious Disease"/>
            <person name="Wu L."/>
            <person name="Ma J."/>
        </authorList>
    </citation>
    <scope>NUCLEOTIDE SEQUENCE [LARGE SCALE GENOMIC DNA]</scope>
    <source>
        <strain evidence="5">CGMCC 1.10363</strain>
    </source>
</reference>
<organism evidence="4 5">
    <name type="scientific">Gryllotalpicola reticulitermitis</name>
    <dbReference type="NCBI Taxonomy" id="1184153"/>
    <lineage>
        <taxon>Bacteria</taxon>
        <taxon>Bacillati</taxon>
        <taxon>Actinomycetota</taxon>
        <taxon>Actinomycetes</taxon>
        <taxon>Micrococcales</taxon>
        <taxon>Microbacteriaceae</taxon>
        <taxon>Gryllotalpicola</taxon>
    </lineage>
</organism>
<dbReference type="NCBIfam" id="NF040713">
    <property type="entry name" value="ZapE"/>
    <property type="match status" value="1"/>
</dbReference>
<comment type="caution">
    <text evidence="4">The sequence shown here is derived from an EMBL/GenBank/DDBJ whole genome shotgun (WGS) entry which is preliminary data.</text>
</comment>
<dbReference type="Proteomes" id="UP001595900">
    <property type="component" value="Unassembled WGS sequence"/>
</dbReference>
<keyword evidence="5" id="KW-1185">Reference proteome</keyword>
<keyword evidence="4" id="KW-0132">Cell division</keyword>